<name>A0ABQ9HZI9_9NEOP</name>
<evidence type="ECO:0000313" key="1">
    <source>
        <dbReference type="EMBL" id="KAJ8889812.1"/>
    </source>
</evidence>
<dbReference type="Proteomes" id="UP001159363">
    <property type="component" value="Chromosome 3"/>
</dbReference>
<evidence type="ECO:0000313" key="2">
    <source>
        <dbReference type="Proteomes" id="UP001159363"/>
    </source>
</evidence>
<gene>
    <name evidence="1" type="ORF">PR048_009316</name>
</gene>
<sequence length="101" mass="11532">MIGMEDTGDMRDFGMVGLLTDAAKKLHQTHMTGGNCRCKKLRCFENVCEAERSRIIKYFNALQSYDEQNVHFAGLITVCEVTTRNIVKPIFTQHHINTPLE</sequence>
<organism evidence="1 2">
    <name type="scientific">Dryococelus australis</name>
    <dbReference type="NCBI Taxonomy" id="614101"/>
    <lineage>
        <taxon>Eukaryota</taxon>
        <taxon>Metazoa</taxon>
        <taxon>Ecdysozoa</taxon>
        <taxon>Arthropoda</taxon>
        <taxon>Hexapoda</taxon>
        <taxon>Insecta</taxon>
        <taxon>Pterygota</taxon>
        <taxon>Neoptera</taxon>
        <taxon>Polyneoptera</taxon>
        <taxon>Phasmatodea</taxon>
        <taxon>Verophasmatodea</taxon>
        <taxon>Anareolatae</taxon>
        <taxon>Phasmatidae</taxon>
        <taxon>Eurycanthinae</taxon>
        <taxon>Dryococelus</taxon>
    </lineage>
</organism>
<comment type="caution">
    <text evidence="1">The sequence shown here is derived from an EMBL/GenBank/DDBJ whole genome shotgun (WGS) entry which is preliminary data.</text>
</comment>
<protein>
    <submittedName>
        <fullName evidence="1">Uncharacterized protein</fullName>
    </submittedName>
</protein>
<proteinExistence type="predicted"/>
<accession>A0ABQ9HZI9</accession>
<keyword evidence="2" id="KW-1185">Reference proteome</keyword>
<dbReference type="EMBL" id="JARBHB010000003">
    <property type="protein sequence ID" value="KAJ8889812.1"/>
    <property type="molecule type" value="Genomic_DNA"/>
</dbReference>
<reference evidence="1 2" key="1">
    <citation type="submission" date="2023-02" db="EMBL/GenBank/DDBJ databases">
        <title>LHISI_Scaffold_Assembly.</title>
        <authorList>
            <person name="Stuart O.P."/>
            <person name="Cleave R."/>
            <person name="Magrath M.J.L."/>
            <person name="Mikheyev A.S."/>
        </authorList>
    </citation>
    <scope>NUCLEOTIDE SEQUENCE [LARGE SCALE GENOMIC DNA]</scope>
    <source>
        <strain evidence="1">Daus_M_001</strain>
        <tissue evidence="1">Leg muscle</tissue>
    </source>
</reference>